<feature type="transmembrane region" description="Helical" evidence="8">
    <location>
        <begin position="424"/>
        <end position="441"/>
    </location>
</feature>
<feature type="transmembrane region" description="Helical" evidence="8">
    <location>
        <begin position="199"/>
        <end position="218"/>
    </location>
</feature>
<protein>
    <submittedName>
        <fullName evidence="10">RHTO0S12e04060g2_1</fullName>
    </submittedName>
</protein>
<feature type="transmembrane region" description="Helical" evidence="8">
    <location>
        <begin position="353"/>
        <end position="372"/>
    </location>
</feature>
<feature type="transmembrane region" description="Helical" evidence="8">
    <location>
        <begin position="392"/>
        <end position="412"/>
    </location>
</feature>
<dbReference type="InterPro" id="IPR005829">
    <property type="entry name" value="Sugar_transporter_CS"/>
</dbReference>
<comment type="similarity">
    <text evidence="2">Belongs to the major facilitator superfamily. Sugar transporter (TC 2.A.1.1) family.</text>
</comment>
<dbReference type="PROSITE" id="PS50850">
    <property type="entry name" value="MFS"/>
    <property type="match status" value="1"/>
</dbReference>
<name>A0A061B905_RHOTO</name>
<dbReference type="GO" id="GO:0016020">
    <property type="term" value="C:membrane"/>
    <property type="evidence" value="ECO:0007669"/>
    <property type="project" value="UniProtKB-SubCell"/>
</dbReference>
<dbReference type="SUPFAM" id="SSF103473">
    <property type="entry name" value="MFS general substrate transporter"/>
    <property type="match status" value="1"/>
</dbReference>
<evidence type="ECO:0000256" key="8">
    <source>
        <dbReference type="SAM" id="Phobius"/>
    </source>
</evidence>
<evidence type="ECO:0000259" key="9">
    <source>
        <dbReference type="PROSITE" id="PS50850"/>
    </source>
</evidence>
<sequence length="525" mass="58273">MAAVRGQYRHIPNALHKPGGRWWEIRGLVKLNFFISVVFVGQAFNGFDDGLIGSFQAYPSWHRALGYPSSSAIGLLNAAAYIAGLLTAPVAGYVADKWGRRWCVRYSAVAGLIATAIGACAGIDDASGYAFFIVSRIIFGSGLAFCVVISPILLQELPHPSQRVTIAGLFNTNYAVGNFIAAWLCFGCSYIKNDWSWRTVYIIQIIPALYLLLAIHFVPESPRWLMSKGREAEALDFLVKYHGDGNPNDELVLFEFGEMKETLQKERELRQDTWREIVSRPGNRHRLYIVLLIVSCQNLSGTAIIQYYYTHILKLVGMTDTQQVTGLNAGLTFWVWLAAILGVYIVNRVKRRTLLLGAWSALIVVNVAFTVTAAEYTRTGSAAAGRANIALLWLYDGAFFVVCGPLFFSYQAECLSYSMRAKGMMLWGMVNKLISIFNAYVNSIALDEIGWKYYLVYTCILSIQLVGMYFLCVETSGLTLEEISAVFDGPATAPPINAAPLEASVHEKKHDMPLPRAAKGDRIEK</sequence>
<gene>
    <name evidence="10" type="ORF">RHTO0S_12e04060g</name>
</gene>
<feature type="domain" description="Major facilitator superfamily (MFS) profile" evidence="9">
    <location>
        <begin position="34"/>
        <end position="476"/>
    </location>
</feature>
<comment type="catalytic activity">
    <reaction evidence="7">
        <text>myo-inositol(out) + H(+)(out) = myo-inositol(in) + H(+)(in)</text>
        <dbReference type="Rhea" id="RHEA:60364"/>
        <dbReference type="ChEBI" id="CHEBI:15378"/>
        <dbReference type="ChEBI" id="CHEBI:17268"/>
    </reaction>
</comment>
<feature type="transmembrane region" description="Helical" evidence="8">
    <location>
        <begin position="103"/>
        <end position="123"/>
    </location>
</feature>
<dbReference type="PANTHER" id="PTHR48022">
    <property type="entry name" value="PLASTIDIC GLUCOSE TRANSPORTER 4"/>
    <property type="match status" value="1"/>
</dbReference>
<comment type="subcellular location">
    <subcellularLocation>
        <location evidence="1">Membrane</location>
        <topology evidence="1">Multi-pass membrane protein</topology>
    </subcellularLocation>
</comment>
<feature type="transmembrane region" description="Helical" evidence="8">
    <location>
        <begin position="287"/>
        <end position="309"/>
    </location>
</feature>
<keyword evidence="4 8" id="KW-0812">Transmembrane</keyword>
<organism evidence="10">
    <name type="scientific">Rhodotorula toruloides</name>
    <name type="common">Yeast</name>
    <name type="synonym">Rhodosporidium toruloides</name>
    <dbReference type="NCBI Taxonomy" id="5286"/>
    <lineage>
        <taxon>Eukaryota</taxon>
        <taxon>Fungi</taxon>
        <taxon>Dikarya</taxon>
        <taxon>Basidiomycota</taxon>
        <taxon>Pucciniomycotina</taxon>
        <taxon>Microbotryomycetes</taxon>
        <taxon>Sporidiobolales</taxon>
        <taxon>Sporidiobolaceae</taxon>
        <taxon>Rhodotorula</taxon>
    </lineage>
</organism>
<feature type="transmembrane region" description="Helical" evidence="8">
    <location>
        <begin position="129"/>
        <end position="154"/>
    </location>
</feature>
<evidence type="ECO:0000256" key="3">
    <source>
        <dbReference type="ARBA" id="ARBA00022448"/>
    </source>
</evidence>
<dbReference type="InterPro" id="IPR003663">
    <property type="entry name" value="Sugar/inositol_transpt"/>
</dbReference>
<dbReference type="InterPro" id="IPR050360">
    <property type="entry name" value="MFS_Sugar_Transporters"/>
</dbReference>
<proteinExistence type="inferred from homology"/>
<evidence type="ECO:0000256" key="7">
    <source>
        <dbReference type="ARBA" id="ARBA00049119"/>
    </source>
</evidence>
<dbReference type="InterPro" id="IPR036259">
    <property type="entry name" value="MFS_trans_sf"/>
</dbReference>
<feature type="transmembrane region" description="Helical" evidence="8">
    <location>
        <begin position="27"/>
        <end position="47"/>
    </location>
</feature>
<dbReference type="EMBL" id="LK052947">
    <property type="protein sequence ID" value="CDR46400.1"/>
    <property type="molecule type" value="Genomic_DNA"/>
</dbReference>
<evidence type="ECO:0000256" key="5">
    <source>
        <dbReference type="ARBA" id="ARBA00022989"/>
    </source>
</evidence>
<keyword evidence="6 8" id="KW-0472">Membrane</keyword>
<dbReference type="InterPro" id="IPR005828">
    <property type="entry name" value="MFS_sugar_transport-like"/>
</dbReference>
<evidence type="ECO:0000256" key="1">
    <source>
        <dbReference type="ARBA" id="ARBA00004141"/>
    </source>
</evidence>
<dbReference type="AlphaFoldDB" id="A0A061B905"/>
<dbReference type="FunFam" id="1.20.1250.20:FF:000134">
    <property type="entry name" value="MFS sugar transporter protein"/>
    <property type="match status" value="1"/>
</dbReference>
<dbReference type="PANTHER" id="PTHR48022:SF64">
    <property type="entry name" value="MAJOR FACILITATOR SUPERFAMILY (MFS) PROFILE DOMAIN-CONTAINING PROTEIN"/>
    <property type="match status" value="1"/>
</dbReference>
<dbReference type="Gene3D" id="1.20.1250.20">
    <property type="entry name" value="MFS general substrate transporter like domains"/>
    <property type="match status" value="1"/>
</dbReference>
<dbReference type="GO" id="GO:0005351">
    <property type="term" value="F:carbohydrate:proton symporter activity"/>
    <property type="evidence" value="ECO:0007669"/>
    <property type="project" value="TreeGrafter"/>
</dbReference>
<accession>A0A061B905</accession>
<evidence type="ECO:0000313" key="10">
    <source>
        <dbReference type="EMBL" id="CDR46400.1"/>
    </source>
</evidence>
<evidence type="ECO:0000256" key="4">
    <source>
        <dbReference type="ARBA" id="ARBA00022692"/>
    </source>
</evidence>
<evidence type="ECO:0000256" key="6">
    <source>
        <dbReference type="ARBA" id="ARBA00023136"/>
    </source>
</evidence>
<keyword evidence="5 8" id="KW-1133">Transmembrane helix</keyword>
<evidence type="ECO:0000256" key="2">
    <source>
        <dbReference type="ARBA" id="ARBA00010992"/>
    </source>
</evidence>
<keyword evidence="3" id="KW-0813">Transport</keyword>
<dbReference type="OrthoDB" id="6133115at2759"/>
<dbReference type="PRINTS" id="PR00171">
    <property type="entry name" value="SUGRTRNSPORT"/>
</dbReference>
<feature type="transmembrane region" description="Helical" evidence="8">
    <location>
        <begin position="453"/>
        <end position="472"/>
    </location>
</feature>
<reference evidence="10" key="1">
    <citation type="journal article" date="2014" name="Genome Announc.">
        <title>Draft genome sequence of Rhodosporidium toruloides CECT1137, an oleaginous yeast of biotechnological interest.</title>
        <authorList>
            <person name="Morin N."/>
            <person name="Calcas X."/>
            <person name="Devillers H."/>
            <person name="Durrens P."/>
            <person name="Sherman D.J."/>
            <person name="Nicaud J.-M."/>
            <person name="Neuveglise C."/>
        </authorList>
    </citation>
    <scope>NUCLEOTIDE SEQUENCE</scope>
    <source>
        <strain evidence="10">CECT1137</strain>
    </source>
</reference>
<feature type="transmembrane region" description="Helical" evidence="8">
    <location>
        <begin position="175"/>
        <end position="193"/>
    </location>
</feature>
<dbReference type="InterPro" id="IPR020846">
    <property type="entry name" value="MFS_dom"/>
</dbReference>
<feature type="transmembrane region" description="Helical" evidence="8">
    <location>
        <begin position="329"/>
        <end position="346"/>
    </location>
</feature>
<dbReference type="PROSITE" id="PS00216">
    <property type="entry name" value="SUGAR_TRANSPORT_1"/>
    <property type="match status" value="1"/>
</dbReference>
<dbReference type="Pfam" id="PF00083">
    <property type="entry name" value="Sugar_tr"/>
    <property type="match status" value="1"/>
</dbReference>
<feature type="transmembrane region" description="Helical" evidence="8">
    <location>
        <begin position="67"/>
        <end position="91"/>
    </location>
</feature>